<reference evidence="7" key="1">
    <citation type="journal article" date="2007" name="Plant Cell">
        <title>Dothideomycete-plant interactions illuminated by genome sequencing and EST analysis of the wheat pathogen Stagonospora nodorum.</title>
        <authorList>
            <person name="Hane J.K."/>
            <person name="Lowe R.G."/>
            <person name="Solomon P.S."/>
            <person name="Tan K.C."/>
            <person name="Schoch C.L."/>
            <person name="Spatafora J.W."/>
            <person name="Crous P.W."/>
            <person name="Kodira C."/>
            <person name="Birren B.W."/>
            <person name="Galagan J.E."/>
            <person name="Torriani S.F."/>
            <person name="McDonald B.A."/>
            <person name="Oliver R.P."/>
        </authorList>
    </citation>
    <scope>NUCLEOTIDE SEQUENCE [LARGE SCALE GENOMIC DNA]</scope>
    <source>
        <strain evidence="7">SN15 / ATCC MYA-4574 / FGSC 10173</strain>
    </source>
</reference>
<dbReference type="VEuPathDB" id="FungiDB:JI435_137850"/>
<proteinExistence type="inferred from homology"/>
<dbReference type="InterPro" id="IPR033859">
    <property type="entry name" value="MPN_CSN6"/>
</dbReference>
<keyword evidence="2" id="KW-0539">Nucleus</keyword>
<name>Q0U379_PHANO</name>
<dbReference type="InterPro" id="IPR024969">
    <property type="entry name" value="EIF3F/CSN6-like_C"/>
</dbReference>
<accession>Q0U379</accession>
<evidence type="ECO:0000256" key="3">
    <source>
        <dbReference type="SAM" id="MobiDB-lite"/>
    </source>
</evidence>
<feature type="transmembrane region" description="Helical" evidence="4">
    <location>
        <begin position="393"/>
        <end position="415"/>
    </location>
</feature>
<dbReference type="STRING" id="321614.Q0U379"/>
<evidence type="ECO:0000256" key="2">
    <source>
        <dbReference type="RuleBase" id="RU367006"/>
    </source>
</evidence>
<evidence type="ECO:0000313" key="6">
    <source>
        <dbReference type="EMBL" id="EAT78809.2"/>
    </source>
</evidence>
<dbReference type="GeneID" id="5980910"/>
<gene>
    <name evidence="6" type="ORF">SNOG_13785</name>
</gene>
<evidence type="ECO:0000259" key="5">
    <source>
        <dbReference type="Pfam" id="PF13012"/>
    </source>
</evidence>
<keyword evidence="4" id="KW-0812">Transmembrane</keyword>
<dbReference type="AlphaFoldDB" id="Q0U379"/>
<dbReference type="PANTHER" id="PTHR10540">
    <property type="entry name" value="EUKARYOTIC TRANSLATION INITIATION FACTOR 3 SUBUNIT F-RELATED"/>
    <property type="match status" value="1"/>
</dbReference>
<evidence type="ECO:0000256" key="4">
    <source>
        <dbReference type="SAM" id="Phobius"/>
    </source>
</evidence>
<feature type="domain" description="EIF3F/CSN6-like C-terminal" evidence="5">
    <location>
        <begin position="207"/>
        <end position="318"/>
    </location>
</feature>
<dbReference type="GO" id="GO:0008180">
    <property type="term" value="C:COP9 signalosome"/>
    <property type="evidence" value="ECO:0000318"/>
    <property type="project" value="GO_Central"/>
</dbReference>
<dbReference type="eggNOG" id="KOG3050">
    <property type="taxonomic scope" value="Eukaryota"/>
</dbReference>
<comment type="similarity">
    <text evidence="1 2">Belongs to the peptidase M67A family. CSN6 subfamily.</text>
</comment>
<evidence type="ECO:0000256" key="1">
    <source>
        <dbReference type="ARBA" id="ARBA00010893"/>
    </source>
</evidence>
<feature type="transmembrane region" description="Helical" evidence="4">
    <location>
        <begin position="421"/>
        <end position="439"/>
    </location>
</feature>
<dbReference type="VEuPathDB" id="FungiDB:JI435_308830"/>
<sequence length="484" mass="53130">MEVAFQAKLKANDAGETVLDAEWFAKRLEDFKDVHKQPPLDLVGWFTLGPRSGPQPHILPIHSHISEFYTESPLLVLFHPEDAFSEATAAGKLPLTLYEPISENVTSDPNDKAMDIDGAVQARSTKFKELVYTIETGEAEMISVDFVARGGGNATAVEGTAAPKAGPSKVDEAAGKKSSSRGKQKEKKEDKEKDAPIDESLVMTAEDDEILSSLTAKMNAIRMLSRRIQLLRTYLDTLPPSYLSDPSLPLAPTVDTQNQLPLNHSILRSISATLSRINILAPPDADAFTLESQQEASDVQLVNLLSSITNSVSAAKELGRKSHIVEHAKSQGKNRMGMGMMGGYGGDASGGGAYFNTVMGGSGGSGAACPSKKDVIMGIVPPWRYADEDPSGAVVIGWYVQVLSIAILVFIWPIFIILTPIMVPLCIIGISIHFFAWLYRTIRDQGIRGPPREIYDFLRWLRRDLRDAWLDFCDAFRELMHSWR</sequence>
<dbReference type="CDD" id="cd08063">
    <property type="entry name" value="MPN_CSN6"/>
    <property type="match status" value="1"/>
</dbReference>
<dbReference type="EMBL" id="CH445352">
    <property type="protein sequence ID" value="EAT78809.2"/>
    <property type="molecule type" value="Genomic_DNA"/>
</dbReference>
<dbReference type="RefSeq" id="XP_001803988.1">
    <property type="nucleotide sequence ID" value="XM_001803936.1"/>
</dbReference>
<dbReference type="PANTHER" id="PTHR10540:SF8">
    <property type="entry name" value="COP9 SIGNALOSOME COMPLEX SUBUNIT 6"/>
    <property type="match status" value="1"/>
</dbReference>
<keyword evidence="2" id="KW-0963">Cytoplasm</keyword>
<keyword evidence="4" id="KW-0472">Membrane</keyword>
<organism evidence="6 7">
    <name type="scientific">Phaeosphaeria nodorum (strain SN15 / ATCC MYA-4574 / FGSC 10173)</name>
    <name type="common">Glume blotch fungus</name>
    <name type="synonym">Parastagonospora nodorum</name>
    <dbReference type="NCBI Taxonomy" id="321614"/>
    <lineage>
        <taxon>Eukaryota</taxon>
        <taxon>Fungi</taxon>
        <taxon>Dikarya</taxon>
        <taxon>Ascomycota</taxon>
        <taxon>Pezizomycotina</taxon>
        <taxon>Dothideomycetes</taxon>
        <taxon>Pleosporomycetidae</taxon>
        <taxon>Pleosporales</taxon>
        <taxon>Pleosporineae</taxon>
        <taxon>Phaeosphaeriaceae</taxon>
        <taxon>Parastagonospora</taxon>
    </lineage>
</organism>
<dbReference type="Pfam" id="PF13012">
    <property type="entry name" value="MitMem_reg"/>
    <property type="match status" value="1"/>
</dbReference>
<dbReference type="GO" id="GO:0005737">
    <property type="term" value="C:cytoplasm"/>
    <property type="evidence" value="ECO:0007669"/>
    <property type="project" value="UniProtKB-SubCell"/>
</dbReference>
<keyword evidence="2" id="KW-0736">Signalosome</keyword>
<dbReference type="GO" id="GO:0000338">
    <property type="term" value="P:protein deneddylation"/>
    <property type="evidence" value="ECO:0007669"/>
    <property type="project" value="InterPro"/>
</dbReference>
<comment type="subcellular location">
    <subcellularLocation>
        <location evidence="2">Cytoplasm</location>
    </subcellularLocation>
    <subcellularLocation>
        <location evidence="2">Nucleus</location>
    </subcellularLocation>
</comment>
<dbReference type="HOGENOM" id="CLU_563932_0_0_1"/>
<dbReference type="KEGG" id="pno:SNOG_13785"/>
<evidence type="ECO:0000313" key="7">
    <source>
        <dbReference type="Proteomes" id="UP000001055"/>
    </source>
</evidence>
<dbReference type="InParanoid" id="Q0U379"/>
<feature type="compositionally biased region" description="Basic and acidic residues" evidence="3">
    <location>
        <begin position="186"/>
        <end position="196"/>
    </location>
</feature>
<protein>
    <recommendedName>
        <fullName evidence="2">COP9 signalosome complex subunit 6</fullName>
    </recommendedName>
</protein>
<dbReference type="Proteomes" id="UP000001055">
    <property type="component" value="Unassembled WGS sequence"/>
</dbReference>
<dbReference type="Gene3D" id="3.40.140.10">
    <property type="entry name" value="Cytidine Deaminase, domain 2"/>
    <property type="match status" value="1"/>
</dbReference>
<feature type="region of interest" description="Disordered" evidence="3">
    <location>
        <begin position="157"/>
        <end position="199"/>
    </location>
</feature>
<comment type="function">
    <text evidence="2">Component of the COP9 signalosome complex (CSN), a complex involved in various cellular and developmental processes.</text>
</comment>
<keyword evidence="4" id="KW-1133">Transmembrane helix</keyword>